<feature type="region of interest" description="Disordered" evidence="1">
    <location>
        <begin position="12"/>
        <end position="41"/>
    </location>
</feature>
<dbReference type="EMBL" id="RZNJ01000002">
    <property type="protein sequence ID" value="RUT32781.1"/>
    <property type="molecule type" value="Genomic_DNA"/>
</dbReference>
<dbReference type="AlphaFoldDB" id="A0A433XFA2"/>
<reference evidence="2 3" key="1">
    <citation type="journal article" date="2016" name="Int. J. Syst. Evol. Microbiol.">
        <title>Arsenicitalea aurantiaca gen. nov., sp. nov., a new member of the family Hyphomicrobiaceae, isolated from high-arsenic sediment.</title>
        <authorList>
            <person name="Mu Y."/>
            <person name="Zhou L."/>
            <person name="Zeng X.C."/>
            <person name="Liu L."/>
            <person name="Pan Y."/>
            <person name="Chen X."/>
            <person name="Wang J."/>
            <person name="Li S."/>
            <person name="Li W.J."/>
            <person name="Wang Y."/>
        </authorList>
    </citation>
    <scope>NUCLEOTIDE SEQUENCE [LARGE SCALE GENOMIC DNA]</scope>
    <source>
        <strain evidence="2 3">42-50</strain>
    </source>
</reference>
<sequence length="72" mass="8041">MVFFLGILHPAKGSPVDDAEAPSKRRFFGGKPAEDLPTDPERDSAILRAGKPLDLEADLERRYAMSNWPYPL</sequence>
<evidence type="ECO:0000256" key="1">
    <source>
        <dbReference type="SAM" id="MobiDB-lite"/>
    </source>
</evidence>
<gene>
    <name evidence="2" type="ORF">EMQ25_06460</name>
</gene>
<organism evidence="2 3">
    <name type="scientific">Arsenicitalea aurantiaca</name>
    <dbReference type="NCBI Taxonomy" id="1783274"/>
    <lineage>
        <taxon>Bacteria</taxon>
        <taxon>Pseudomonadati</taxon>
        <taxon>Pseudomonadota</taxon>
        <taxon>Alphaproteobacteria</taxon>
        <taxon>Hyphomicrobiales</taxon>
        <taxon>Devosiaceae</taxon>
        <taxon>Arsenicitalea</taxon>
    </lineage>
</organism>
<evidence type="ECO:0000313" key="3">
    <source>
        <dbReference type="Proteomes" id="UP000281547"/>
    </source>
</evidence>
<keyword evidence="3" id="KW-1185">Reference proteome</keyword>
<dbReference type="OrthoDB" id="7951175at2"/>
<comment type="caution">
    <text evidence="2">The sequence shown here is derived from an EMBL/GenBank/DDBJ whole genome shotgun (WGS) entry which is preliminary data.</text>
</comment>
<proteinExistence type="predicted"/>
<evidence type="ECO:0000313" key="2">
    <source>
        <dbReference type="EMBL" id="RUT32781.1"/>
    </source>
</evidence>
<dbReference type="RefSeq" id="WP_127187738.1">
    <property type="nucleotide sequence ID" value="NZ_RZNJ01000002.1"/>
</dbReference>
<protein>
    <submittedName>
        <fullName evidence="2">Uncharacterized protein</fullName>
    </submittedName>
</protein>
<dbReference type="Proteomes" id="UP000281547">
    <property type="component" value="Unassembled WGS sequence"/>
</dbReference>
<name>A0A433XFA2_9HYPH</name>
<accession>A0A433XFA2</accession>